<keyword evidence="1" id="KW-0472">Membrane</keyword>
<name>A0AB36E4A1_9PAST</name>
<keyword evidence="1" id="KW-0812">Transmembrane</keyword>
<dbReference type="EMBL" id="JTJU01000010">
    <property type="protein sequence ID" value="OBX11524.1"/>
    <property type="molecule type" value="Genomic_DNA"/>
</dbReference>
<evidence type="ECO:0000256" key="1">
    <source>
        <dbReference type="SAM" id="Phobius"/>
    </source>
</evidence>
<comment type="caution">
    <text evidence="2">The sequence shown here is derived from an EMBL/GenBank/DDBJ whole genome shotgun (WGS) entry which is preliminary data.</text>
</comment>
<keyword evidence="1" id="KW-1133">Transmembrane helix</keyword>
<gene>
    <name evidence="2" type="ORF">QV09_02095</name>
</gene>
<protein>
    <submittedName>
        <fullName evidence="2">Uncharacterized protein</fullName>
    </submittedName>
</protein>
<evidence type="ECO:0000313" key="3">
    <source>
        <dbReference type="Proteomes" id="UP000092527"/>
    </source>
</evidence>
<dbReference type="Proteomes" id="UP000092527">
    <property type="component" value="Unassembled WGS sequence"/>
</dbReference>
<reference evidence="2 3" key="1">
    <citation type="submission" date="2014-11" db="EMBL/GenBank/DDBJ databases">
        <title>Pan-genome of Gallibacterium spp.</title>
        <authorList>
            <person name="Kudirkiene E."/>
            <person name="Bojesen A.M."/>
        </authorList>
    </citation>
    <scope>NUCLEOTIDE SEQUENCE [LARGE SCALE GENOMIC DNA]</scope>
    <source>
        <strain evidence="2 3">18469/18</strain>
    </source>
</reference>
<feature type="transmembrane region" description="Helical" evidence="1">
    <location>
        <begin position="48"/>
        <end position="64"/>
    </location>
</feature>
<sequence>MKRFLYIFLSFLIAYVGFILVEELYWIIYYGKLNLSINIFISKLKETLIGYGLAYIAGRIIINNRR</sequence>
<accession>A0AB36E4A1</accession>
<proteinExistence type="predicted"/>
<feature type="transmembrane region" description="Helical" evidence="1">
    <location>
        <begin position="7"/>
        <end position="28"/>
    </location>
</feature>
<evidence type="ECO:0000313" key="2">
    <source>
        <dbReference type="EMBL" id="OBX11524.1"/>
    </source>
</evidence>
<organism evidence="2 3">
    <name type="scientific">Gallibacterium salpingitidis</name>
    <dbReference type="NCBI Taxonomy" id="505341"/>
    <lineage>
        <taxon>Bacteria</taxon>
        <taxon>Pseudomonadati</taxon>
        <taxon>Pseudomonadota</taxon>
        <taxon>Gammaproteobacteria</taxon>
        <taxon>Pasteurellales</taxon>
        <taxon>Pasteurellaceae</taxon>
        <taxon>Gallibacterium</taxon>
    </lineage>
</organism>
<dbReference type="AlphaFoldDB" id="A0AB36E4A1"/>